<feature type="region of interest" description="Disordered" evidence="1">
    <location>
        <begin position="87"/>
        <end position="117"/>
    </location>
</feature>
<name>A0A166KF82_9AGAM</name>
<proteinExistence type="predicted"/>
<accession>A0A166KF82</accession>
<dbReference type="Proteomes" id="UP000076532">
    <property type="component" value="Unassembled WGS sequence"/>
</dbReference>
<feature type="region of interest" description="Disordered" evidence="1">
    <location>
        <begin position="1"/>
        <end position="26"/>
    </location>
</feature>
<feature type="compositionally biased region" description="Basic and acidic residues" evidence="1">
    <location>
        <begin position="1"/>
        <end position="22"/>
    </location>
</feature>
<feature type="compositionally biased region" description="Basic and acidic residues" evidence="1">
    <location>
        <begin position="90"/>
        <end position="102"/>
    </location>
</feature>
<protein>
    <submittedName>
        <fullName evidence="2">Uncharacterized protein</fullName>
    </submittedName>
</protein>
<gene>
    <name evidence="2" type="ORF">FIBSPDRAFT_890853</name>
</gene>
<organism evidence="2 3">
    <name type="scientific">Athelia psychrophila</name>
    <dbReference type="NCBI Taxonomy" id="1759441"/>
    <lineage>
        <taxon>Eukaryota</taxon>
        <taxon>Fungi</taxon>
        <taxon>Dikarya</taxon>
        <taxon>Basidiomycota</taxon>
        <taxon>Agaricomycotina</taxon>
        <taxon>Agaricomycetes</taxon>
        <taxon>Agaricomycetidae</taxon>
        <taxon>Atheliales</taxon>
        <taxon>Atheliaceae</taxon>
        <taxon>Athelia</taxon>
    </lineage>
</organism>
<keyword evidence="3" id="KW-1185">Reference proteome</keyword>
<evidence type="ECO:0000256" key="1">
    <source>
        <dbReference type="SAM" id="MobiDB-lite"/>
    </source>
</evidence>
<reference evidence="2 3" key="1">
    <citation type="journal article" date="2016" name="Mol. Biol. Evol.">
        <title>Comparative Genomics of Early-Diverging Mushroom-Forming Fungi Provides Insights into the Origins of Lignocellulose Decay Capabilities.</title>
        <authorList>
            <person name="Nagy L.G."/>
            <person name="Riley R."/>
            <person name="Tritt A."/>
            <person name="Adam C."/>
            <person name="Daum C."/>
            <person name="Floudas D."/>
            <person name="Sun H."/>
            <person name="Yadav J.S."/>
            <person name="Pangilinan J."/>
            <person name="Larsson K.H."/>
            <person name="Matsuura K."/>
            <person name="Barry K."/>
            <person name="Labutti K."/>
            <person name="Kuo R."/>
            <person name="Ohm R.A."/>
            <person name="Bhattacharya S.S."/>
            <person name="Shirouzu T."/>
            <person name="Yoshinaga Y."/>
            <person name="Martin F.M."/>
            <person name="Grigoriev I.V."/>
            <person name="Hibbett D.S."/>
        </authorList>
    </citation>
    <scope>NUCLEOTIDE SEQUENCE [LARGE SCALE GENOMIC DNA]</scope>
    <source>
        <strain evidence="2 3">CBS 109695</strain>
    </source>
</reference>
<dbReference type="AlphaFoldDB" id="A0A166KF82"/>
<evidence type="ECO:0000313" key="3">
    <source>
        <dbReference type="Proteomes" id="UP000076532"/>
    </source>
</evidence>
<dbReference type="EMBL" id="KV417544">
    <property type="protein sequence ID" value="KZP21847.1"/>
    <property type="molecule type" value="Genomic_DNA"/>
</dbReference>
<evidence type="ECO:0000313" key="2">
    <source>
        <dbReference type="EMBL" id="KZP21847.1"/>
    </source>
</evidence>
<sequence length="183" mass="20513">MTAHEEVRDADDNRANDQEWHRMRPNTGTHVSSFRRRFIRRCLDADDGLKAWSQRRRSRKRIGSQVSTAIGTGAAMRNVPIGIGRSLHVPCEDNDRNREGVQREGSPITGRPSGVTSVQEMFDGTPRNGIDAVAQRGLMIGDIVPGGLQTPGGAPCLHADQSGMHIRQRGRRITRHVQCMWWR</sequence>